<evidence type="ECO:0000256" key="3">
    <source>
        <dbReference type="ARBA" id="ARBA00010895"/>
    </source>
</evidence>
<comment type="similarity">
    <text evidence="3">Belongs to the RRG9 family.</text>
</comment>
<accession>M3JB45</accession>
<evidence type="ECO:0000256" key="1">
    <source>
        <dbReference type="ARBA" id="ARBA00003548"/>
    </source>
</evidence>
<dbReference type="Proteomes" id="UP000011777">
    <property type="component" value="Unassembled WGS sequence"/>
</dbReference>
<proteinExistence type="inferred from homology"/>
<dbReference type="AlphaFoldDB" id="M3JB45"/>
<reference evidence="6 7" key="1">
    <citation type="submission" date="2013-02" db="EMBL/GenBank/DDBJ databases">
        <title>Genome sequence of Candida maltosa Xu316, a potential industrial strain for xylitol and ethanol production.</title>
        <authorList>
            <person name="Yu J."/>
            <person name="Wang Q."/>
            <person name="Geng X."/>
            <person name="Bao W."/>
            <person name="He P."/>
            <person name="Cai J."/>
        </authorList>
    </citation>
    <scope>NUCLEOTIDE SEQUENCE [LARGE SCALE GENOMIC DNA]</scope>
    <source>
        <strain evidence="7">Xu316</strain>
    </source>
</reference>
<evidence type="ECO:0000256" key="5">
    <source>
        <dbReference type="SAM" id="MobiDB-lite"/>
    </source>
</evidence>
<comment type="function">
    <text evidence="1">Required for respiratory activity and maintenance and expression of the mitochondrial genome.</text>
</comment>
<dbReference type="InterPro" id="IPR010487">
    <property type="entry name" value="NGRN/Rrg9"/>
</dbReference>
<name>M3JB45_CANMX</name>
<evidence type="ECO:0000313" key="6">
    <source>
        <dbReference type="EMBL" id="EMG49363.1"/>
    </source>
</evidence>
<comment type="caution">
    <text evidence="6">The sequence shown here is derived from an EMBL/GenBank/DDBJ whole genome shotgun (WGS) entry which is preliminary data.</text>
</comment>
<evidence type="ECO:0000256" key="2">
    <source>
        <dbReference type="ARBA" id="ARBA00004173"/>
    </source>
</evidence>
<keyword evidence="7" id="KW-1185">Reference proteome</keyword>
<evidence type="ECO:0000313" key="7">
    <source>
        <dbReference type="Proteomes" id="UP000011777"/>
    </source>
</evidence>
<feature type="region of interest" description="Disordered" evidence="5">
    <location>
        <begin position="1"/>
        <end position="25"/>
    </location>
</feature>
<dbReference type="eggNOG" id="ENOG502S7IA">
    <property type="taxonomic scope" value="Eukaryota"/>
</dbReference>
<evidence type="ECO:0000256" key="4">
    <source>
        <dbReference type="ARBA" id="ARBA00013566"/>
    </source>
</evidence>
<organism evidence="6 7">
    <name type="scientific">Candida maltosa (strain Xu316)</name>
    <name type="common">Yeast</name>
    <dbReference type="NCBI Taxonomy" id="1245528"/>
    <lineage>
        <taxon>Eukaryota</taxon>
        <taxon>Fungi</taxon>
        <taxon>Dikarya</taxon>
        <taxon>Ascomycota</taxon>
        <taxon>Saccharomycotina</taxon>
        <taxon>Pichiomycetes</taxon>
        <taxon>Debaryomycetaceae</taxon>
        <taxon>Candida/Lodderomyces clade</taxon>
        <taxon>Candida</taxon>
    </lineage>
</organism>
<protein>
    <recommendedName>
        <fullName evidence="4">Required for respiratory growth protein 9, mitochondrial</fullName>
    </recommendedName>
</protein>
<dbReference type="OrthoDB" id="5578174at2759"/>
<dbReference type="GO" id="GO:0005739">
    <property type="term" value="C:mitochondrion"/>
    <property type="evidence" value="ECO:0007669"/>
    <property type="project" value="UniProtKB-SubCell"/>
</dbReference>
<dbReference type="PANTHER" id="PTHR13475">
    <property type="entry name" value="NEUGRIN"/>
    <property type="match status" value="1"/>
</dbReference>
<dbReference type="PANTHER" id="PTHR13475:SF3">
    <property type="entry name" value="NEUGRIN"/>
    <property type="match status" value="1"/>
</dbReference>
<comment type="subcellular location">
    <subcellularLocation>
        <location evidence="2">Mitochondrion</location>
    </subcellularLocation>
</comment>
<sequence>MNYGTSRPRKPKGKPKQPPAQKAPQEILQHMTNRILFPRPSKTNPDGTVVKVSEVSERKPIEKVSFEDFKKSIAENQKKNEIEGQEMSPIWARKKNRLLSRDCYKDNRGWQPKKRLSREEMDRLREIKELFPHFKTIDLSKIFHVSPEAVKRILSSNWTPRD</sequence>
<dbReference type="HOGENOM" id="CLU_1635160_0_0_1"/>
<gene>
    <name evidence="6" type="ORF">G210_5878</name>
</gene>
<dbReference type="GO" id="GO:0005634">
    <property type="term" value="C:nucleus"/>
    <property type="evidence" value="ECO:0007669"/>
    <property type="project" value="TreeGrafter"/>
</dbReference>
<dbReference type="EMBL" id="AOGT01000696">
    <property type="protein sequence ID" value="EMG49363.1"/>
    <property type="molecule type" value="Genomic_DNA"/>
</dbReference>
<dbReference type="STRING" id="1245528.M3JB45"/>